<organism evidence="3">
    <name type="scientific">Barrientosiimonas endolithica</name>
    <dbReference type="NCBI Taxonomy" id="1535208"/>
    <lineage>
        <taxon>Bacteria</taxon>
        <taxon>Bacillati</taxon>
        <taxon>Actinomycetota</taxon>
        <taxon>Actinomycetes</taxon>
        <taxon>Micrococcales</taxon>
        <taxon>Dermacoccaceae</taxon>
        <taxon>Barrientosiimonas</taxon>
    </lineage>
</organism>
<feature type="transmembrane region" description="Helical" evidence="2">
    <location>
        <begin position="388"/>
        <end position="408"/>
    </location>
</feature>
<dbReference type="RefSeq" id="WP_289231753.1">
    <property type="nucleotide sequence ID" value="NZ_AP027735.1"/>
</dbReference>
<reference evidence="3" key="1">
    <citation type="journal article" date="2014" name="Int. J. Syst. Evol. Microbiol.">
        <title>Complete genome of a new Firmicutes species belonging to the dominant human colonic microbiota ('Ruminococcus bicirculans') reveals two chromosomes and a selective capacity to utilize plant glucans.</title>
        <authorList>
            <consortium name="NISC Comparative Sequencing Program"/>
            <person name="Wegmann U."/>
            <person name="Louis P."/>
            <person name="Goesmann A."/>
            <person name="Henrissat B."/>
            <person name="Duncan S.H."/>
            <person name="Flint H.J."/>
        </authorList>
    </citation>
    <scope>NUCLEOTIDE SEQUENCE</scope>
    <source>
        <strain evidence="3">NBRC 110608</strain>
    </source>
</reference>
<evidence type="ECO:0008006" key="4">
    <source>
        <dbReference type="Google" id="ProtNLM"/>
    </source>
</evidence>
<dbReference type="Gene3D" id="2.60.120.260">
    <property type="entry name" value="Galactose-binding domain-like"/>
    <property type="match status" value="1"/>
</dbReference>
<evidence type="ECO:0000256" key="1">
    <source>
        <dbReference type="SAM" id="MobiDB-lite"/>
    </source>
</evidence>
<dbReference type="EMBL" id="AP027735">
    <property type="protein sequence ID" value="BDZ59917.1"/>
    <property type="molecule type" value="Genomic_DNA"/>
</dbReference>
<feature type="region of interest" description="Disordered" evidence="1">
    <location>
        <begin position="313"/>
        <end position="382"/>
    </location>
</feature>
<feature type="region of interest" description="Disordered" evidence="1">
    <location>
        <begin position="416"/>
        <end position="477"/>
    </location>
</feature>
<keyword evidence="2" id="KW-1133">Transmembrane helix</keyword>
<dbReference type="InterPro" id="IPR008979">
    <property type="entry name" value="Galactose-bd-like_sf"/>
</dbReference>
<dbReference type="SUPFAM" id="SSF49785">
    <property type="entry name" value="Galactose-binding domain-like"/>
    <property type="match status" value="1"/>
</dbReference>
<feature type="compositionally biased region" description="Basic and acidic residues" evidence="1">
    <location>
        <begin position="467"/>
        <end position="477"/>
    </location>
</feature>
<reference evidence="3" key="2">
    <citation type="submission" date="2023-02" db="EMBL/GenBank/DDBJ databases">
        <authorList>
            <person name="Sun Q."/>
            <person name="Mori K."/>
        </authorList>
    </citation>
    <scope>NUCLEOTIDE SEQUENCE</scope>
    <source>
        <strain evidence="3">NBRC 110608</strain>
    </source>
</reference>
<keyword evidence="2" id="KW-0812">Transmembrane</keyword>
<feature type="compositionally biased region" description="Polar residues" evidence="1">
    <location>
        <begin position="451"/>
        <end position="462"/>
    </location>
</feature>
<gene>
    <name evidence="3" type="ORF">GCM10025872_35740</name>
</gene>
<evidence type="ECO:0000256" key="2">
    <source>
        <dbReference type="SAM" id="Phobius"/>
    </source>
</evidence>
<dbReference type="CDD" id="cd13973">
    <property type="entry name" value="PK_MviN-like"/>
    <property type="match status" value="1"/>
</dbReference>
<keyword evidence="2" id="KW-0472">Membrane</keyword>
<name>A0ABN6YRC4_9MICO</name>
<proteinExistence type="predicted"/>
<feature type="region of interest" description="Disordered" evidence="1">
    <location>
        <begin position="232"/>
        <end position="289"/>
    </location>
</feature>
<feature type="compositionally biased region" description="Low complexity" evidence="1">
    <location>
        <begin position="423"/>
        <end position="450"/>
    </location>
</feature>
<sequence>MDGIGRGTILGGRYEIDRALSRRDGVEQWIARDATLGREVTVTCFAADHPFASAALDSARRVAGVEDRRLSQVLDVGTETDPPVSYVVSEATHHSQSVAALLRLDTLPAEEVRRLVGESALALETARQRGLHHQILNPHHVLRSPDGAVQVAGVAVGAALTGHDGDDGDTASRDDVRALVSVAYAGLTGRWPGPDEVPGLETVSRRADGQLPSPSELVSNVPGDLDTLARTVLGDDEGPRTPGELARQLSPWSSDQVHGIGGRTPEQGGVTGVEQRGGRTSGTTGRHLAGGAAAAGAGAARAGVAGAAGATAAGATRADDDLTDPRGLGTDPDATVVGRRPEFDNDETSTFQAAPASAYDPYVEEDLDPPLPLLTSGTAEPDRSSSRLALAIVAVTVVVAMLLGFLGLRSLFGSPDSTSADDPAAPGTSATSTASGTGGSTSSSASPSSGQKLTVSDITSLDPQGDGDEHNDLVDKAIDGDPETVWMTHRYLRETFTRSGKQAAGVVLDLGEPRDVGTVKVLVDGGAIDATVYVSDEKQIEGAQQLGQLSGTGQQEVRSSDAKKGRYVIVWVTKLGPQDTGGFRAQIGEIEVLS</sequence>
<accession>A0ABN6YRC4</accession>
<protein>
    <recommendedName>
        <fullName evidence="4">Protein kinase domain-containing protein</fullName>
    </recommendedName>
</protein>
<evidence type="ECO:0000313" key="3">
    <source>
        <dbReference type="EMBL" id="BDZ59917.1"/>
    </source>
</evidence>
<dbReference type="Gene3D" id="1.10.510.10">
    <property type="entry name" value="Transferase(Phosphotransferase) domain 1"/>
    <property type="match status" value="1"/>
</dbReference>